<evidence type="ECO:0000313" key="6">
    <source>
        <dbReference type="Proteomes" id="UP000183447"/>
    </source>
</evidence>
<evidence type="ECO:0000259" key="4">
    <source>
        <dbReference type="Pfam" id="PF09084"/>
    </source>
</evidence>
<dbReference type="AlphaFoldDB" id="A0A1K2HTK3"/>
<protein>
    <submittedName>
        <fullName evidence="5">NitT/TauT family transport system substrate-binding protein</fullName>
    </submittedName>
</protein>
<dbReference type="EMBL" id="FPKU01000001">
    <property type="protein sequence ID" value="SFZ81559.1"/>
    <property type="molecule type" value="Genomic_DNA"/>
</dbReference>
<gene>
    <name evidence="5" type="ORF">SAMN02983003_0564</name>
</gene>
<evidence type="ECO:0000256" key="2">
    <source>
        <dbReference type="ARBA" id="ARBA00010742"/>
    </source>
</evidence>
<accession>A0A1K2HTK3</accession>
<name>A0A1K2HTK3_9HYPH</name>
<evidence type="ECO:0000256" key="3">
    <source>
        <dbReference type="ARBA" id="ARBA00022729"/>
    </source>
</evidence>
<dbReference type="InterPro" id="IPR006311">
    <property type="entry name" value="TAT_signal"/>
</dbReference>
<reference evidence="5 6" key="1">
    <citation type="submission" date="2016-11" db="EMBL/GenBank/DDBJ databases">
        <authorList>
            <person name="Jaros S."/>
            <person name="Januszkiewicz K."/>
            <person name="Wedrychowicz H."/>
        </authorList>
    </citation>
    <scope>NUCLEOTIDE SEQUENCE [LARGE SCALE GENOMIC DNA]</scope>
    <source>
        <strain evidence="5 6">ATCC 23634</strain>
    </source>
</reference>
<dbReference type="RefSeq" id="WP_072338870.1">
    <property type="nucleotide sequence ID" value="NZ_FPKU01000001.1"/>
</dbReference>
<dbReference type="Gene3D" id="3.40.190.10">
    <property type="entry name" value="Periplasmic binding protein-like II"/>
    <property type="match status" value="2"/>
</dbReference>
<evidence type="ECO:0000256" key="1">
    <source>
        <dbReference type="ARBA" id="ARBA00004418"/>
    </source>
</evidence>
<comment type="similarity">
    <text evidence="2">Belongs to the bacterial solute-binding protein SsuA/TauA family.</text>
</comment>
<keyword evidence="6" id="KW-1185">Reference proteome</keyword>
<evidence type="ECO:0000313" key="5">
    <source>
        <dbReference type="EMBL" id="SFZ81559.1"/>
    </source>
</evidence>
<organism evidence="5 6">
    <name type="scientific">Devosia enhydra</name>
    <dbReference type="NCBI Taxonomy" id="665118"/>
    <lineage>
        <taxon>Bacteria</taxon>
        <taxon>Pseudomonadati</taxon>
        <taxon>Pseudomonadota</taxon>
        <taxon>Alphaproteobacteria</taxon>
        <taxon>Hyphomicrobiales</taxon>
        <taxon>Devosiaceae</taxon>
        <taxon>Devosia</taxon>
    </lineage>
</organism>
<dbReference type="PROSITE" id="PS51318">
    <property type="entry name" value="TAT"/>
    <property type="match status" value="1"/>
</dbReference>
<dbReference type="STRING" id="665118.SAMN02983003_0564"/>
<keyword evidence="3" id="KW-0732">Signal</keyword>
<dbReference type="PANTHER" id="PTHR30024">
    <property type="entry name" value="ALIPHATIC SULFONATES-BINDING PROTEIN-RELATED"/>
    <property type="match status" value="1"/>
</dbReference>
<dbReference type="OrthoDB" id="6522570at2"/>
<dbReference type="InterPro" id="IPR015168">
    <property type="entry name" value="SsuA/THI5"/>
</dbReference>
<dbReference type="Pfam" id="PF09084">
    <property type="entry name" value="NMT1"/>
    <property type="match status" value="1"/>
</dbReference>
<sequence length="365" mass="39521">MLTTAFNRRSVLGLMGAGAASLALPMPGLRAQSLEKINYIFAFPAISTIVANQTSIPKYYGLFEKEGLEVEQNVSSGGASTAIQLVTSGDQQVASGSIDQTLVRAAAGEDLGLTLFYNQIRRNNTTLVTNQDSDVRTIADLRGKTVGVQSLGSAPEKTLRIVLRDNDIDPDTEVTFVAVGIAAQALQALRGGEVDAYVAALGTVSTMEALGEKFHYPEMPAYLRESIGPGLFTRRDMIESHRQQLVGIGRVVAKSTVFVKANPEAAVRIHWHVYPEQVPQGMGFDEALANAVDGLRRQIDLLEFQPNETVRKYGFMSDAAIDQLKRIQGAEAVDSSLYFSNALVDEINDFNVSEMEALAKNFTGV</sequence>
<dbReference type="Proteomes" id="UP000183447">
    <property type="component" value="Unassembled WGS sequence"/>
</dbReference>
<dbReference type="PANTHER" id="PTHR30024:SF47">
    <property type="entry name" value="TAURINE-BINDING PERIPLASMIC PROTEIN"/>
    <property type="match status" value="1"/>
</dbReference>
<dbReference type="GO" id="GO:0042597">
    <property type="term" value="C:periplasmic space"/>
    <property type="evidence" value="ECO:0007669"/>
    <property type="project" value="UniProtKB-SubCell"/>
</dbReference>
<proteinExistence type="inferred from homology"/>
<feature type="domain" description="SsuA/THI5-like" evidence="4">
    <location>
        <begin position="60"/>
        <end position="266"/>
    </location>
</feature>
<dbReference type="SUPFAM" id="SSF53850">
    <property type="entry name" value="Periplasmic binding protein-like II"/>
    <property type="match status" value="1"/>
</dbReference>
<dbReference type="GO" id="GO:0042918">
    <property type="term" value="P:alkanesulfonate transmembrane transport"/>
    <property type="evidence" value="ECO:0007669"/>
    <property type="project" value="TreeGrafter"/>
</dbReference>
<comment type="subcellular location">
    <subcellularLocation>
        <location evidence="1">Periplasm</location>
    </subcellularLocation>
</comment>